<dbReference type="AlphaFoldDB" id="A0A1C7NBQ7"/>
<dbReference type="InParanoid" id="A0A1C7NBQ7"/>
<sequence length="163" mass="17800">MKWTCIPFLFSLVVAYTELKNIEAKEDVMESAELSSGGMLAQDYYPAVALAEFTGPNIIGEFHFVQDSLGDTVATGAFQKGLSPGQHYLFKFYDGPNCKRLGKVVVEHDFENLLGLSTGGTVPIQEKLDSVHLTGVDGLMGLPWVLSDGRRDLACVLLKKNSI</sequence>
<comment type="caution">
    <text evidence="2">The sequence shown here is derived from an EMBL/GenBank/DDBJ whole genome shotgun (WGS) entry which is preliminary data.</text>
</comment>
<dbReference type="OrthoDB" id="2228700at2759"/>
<dbReference type="STRING" id="101091.A0A1C7NBQ7"/>
<proteinExistence type="predicted"/>
<dbReference type="Proteomes" id="UP000093000">
    <property type="component" value="Unassembled WGS sequence"/>
</dbReference>
<keyword evidence="3" id="KW-1185">Reference proteome</keyword>
<feature type="signal peptide" evidence="1">
    <location>
        <begin position="1"/>
        <end position="19"/>
    </location>
</feature>
<reference evidence="2 3" key="1">
    <citation type="submission" date="2016-03" db="EMBL/GenBank/DDBJ databases">
        <title>Choanephora cucurbitarum.</title>
        <authorList>
            <person name="Min B."/>
            <person name="Park H."/>
            <person name="Park J.-H."/>
            <person name="Shin H.-D."/>
            <person name="Choi I.-G."/>
        </authorList>
    </citation>
    <scope>NUCLEOTIDE SEQUENCE [LARGE SCALE GENOMIC DNA]</scope>
    <source>
        <strain evidence="2 3">KUS-F28377</strain>
    </source>
</reference>
<dbReference type="EMBL" id="LUGH01000290">
    <property type="protein sequence ID" value="OBZ86542.1"/>
    <property type="molecule type" value="Genomic_DNA"/>
</dbReference>
<evidence type="ECO:0000256" key="1">
    <source>
        <dbReference type="SAM" id="SignalP"/>
    </source>
</evidence>
<name>A0A1C7NBQ7_9FUNG</name>
<organism evidence="2 3">
    <name type="scientific">Choanephora cucurbitarum</name>
    <dbReference type="NCBI Taxonomy" id="101091"/>
    <lineage>
        <taxon>Eukaryota</taxon>
        <taxon>Fungi</taxon>
        <taxon>Fungi incertae sedis</taxon>
        <taxon>Mucoromycota</taxon>
        <taxon>Mucoromycotina</taxon>
        <taxon>Mucoromycetes</taxon>
        <taxon>Mucorales</taxon>
        <taxon>Mucorineae</taxon>
        <taxon>Choanephoraceae</taxon>
        <taxon>Choanephoroideae</taxon>
        <taxon>Choanephora</taxon>
    </lineage>
</organism>
<accession>A0A1C7NBQ7</accession>
<evidence type="ECO:0000313" key="3">
    <source>
        <dbReference type="Proteomes" id="UP000093000"/>
    </source>
</evidence>
<protein>
    <submittedName>
        <fullName evidence="2">Uncharacterized protein</fullName>
    </submittedName>
</protein>
<evidence type="ECO:0000313" key="2">
    <source>
        <dbReference type="EMBL" id="OBZ86542.1"/>
    </source>
</evidence>
<gene>
    <name evidence="2" type="ORF">A0J61_05408</name>
</gene>
<keyword evidence="1" id="KW-0732">Signal</keyword>
<feature type="chain" id="PRO_5008889600" evidence="1">
    <location>
        <begin position="20"/>
        <end position="163"/>
    </location>
</feature>